<evidence type="ECO:0008006" key="8">
    <source>
        <dbReference type="Google" id="ProtNLM"/>
    </source>
</evidence>
<dbReference type="Pfam" id="PF01124">
    <property type="entry name" value="MAPEG"/>
    <property type="match status" value="1"/>
</dbReference>
<keyword evidence="2 5" id="KW-0812">Transmembrane</keyword>
<dbReference type="PANTHER" id="PTHR35371:SF1">
    <property type="entry name" value="BLR7753 PROTEIN"/>
    <property type="match status" value="1"/>
</dbReference>
<protein>
    <recommendedName>
        <fullName evidence="8">MAPEG family protein</fullName>
    </recommendedName>
</protein>
<dbReference type="Gene3D" id="1.20.120.550">
    <property type="entry name" value="Membrane associated eicosanoid/glutathione metabolism-like domain"/>
    <property type="match status" value="1"/>
</dbReference>
<dbReference type="Proteomes" id="UP000244248">
    <property type="component" value="Unassembled WGS sequence"/>
</dbReference>
<dbReference type="OrthoDB" id="513661at2"/>
<comment type="caution">
    <text evidence="6">The sequence shown here is derived from an EMBL/GenBank/DDBJ whole genome shotgun (WGS) entry which is preliminary data.</text>
</comment>
<evidence type="ECO:0000256" key="1">
    <source>
        <dbReference type="ARBA" id="ARBA00004370"/>
    </source>
</evidence>
<evidence type="ECO:0000256" key="2">
    <source>
        <dbReference type="ARBA" id="ARBA00022692"/>
    </source>
</evidence>
<evidence type="ECO:0000256" key="4">
    <source>
        <dbReference type="ARBA" id="ARBA00023136"/>
    </source>
</evidence>
<reference evidence="6 7" key="1">
    <citation type="submission" date="2018-04" db="EMBL/GenBank/DDBJ databases">
        <title>Novel species isolated from glacier.</title>
        <authorList>
            <person name="Liu Q."/>
            <person name="Xin Y.-H."/>
        </authorList>
    </citation>
    <scope>NUCLEOTIDE SEQUENCE [LARGE SCALE GENOMIC DNA]</scope>
    <source>
        <strain evidence="6 7">GT1R17</strain>
    </source>
</reference>
<dbReference type="RefSeq" id="WP_107941203.1">
    <property type="nucleotide sequence ID" value="NZ_QANS01000006.1"/>
</dbReference>
<dbReference type="PANTHER" id="PTHR35371">
    <property type="entry name" value="INNER MEMBRANE PROTEIN"/>
    <property type="match status" value="1"/>
</dbReference>
<proteinExistence type="predicted"/>
<sequence>MTTDLWMLVATALLCLSNPVVYAIGRFSVPGGYSWSVGNRDKTLSIPAWTARAEQAHRNMIENIAAFAILVLVAHVSGKANETTALGATIFFWARVAYLAIYTAGVPYLRSAAWFTAWVGGAMILVQLFN</sequence>
<name>A0A2T5MCF9_9GAMM</name>
<feature type="transmembrane region" description="Helical" evidence="5">
    <location>
        <begin position="85"/>
        <end position="105"/>
    </location>
</feature>
<dbReference type="InterPro" id="IPR001129">
    <property type="entry name" value="Membr-assoc_MAPEG"/>
</dbReference>
<dbReference type="SUPFAM" id="SSF161084">
    <property type="entry name" value="MAPEG domain-like"/>
    <property type="match status" value="1"/>
</dbReference>
<feature type="transmembrane region" description="Helical" evidence="5">
    <location>
        <begin position="60"/>
        <end position="78"/>
    </location>
</feature>
<dbReference type="GO" id="GO:0016020">
    <property type="term" value="C:membrane"/>
    <property type="evidence" value="ECO:0007669"/>
    <property type="project" value="UniProtKB-SubCell"/>
</dbReference>
<accession>A0A2T5MCF9</accession>
<dbReference type="InterPro" id="IPR023352">
    <property type="entry name" value="MAPEG-like_dom_sf"/>
</dbReference>
<gene>
    <name evidence="6" type="ORF">CJD38_15030</name>
</gene>
<keyword evidence="7" id="KW-1185">Reference proteome</keyword>
<dbReference type="AlphaFoldDB" id="A0A2T5MCF9"/>
<comment type="subcellular location">
    <subcellularLocation>
        <location evidence="1">Membrane</location>
    </subcellularLocation>
</comment>
<evidence type="ECO:0000313" key="6">
    <source>
        <dbReference type="EMBL" id="PTU30262.1"/>
    </source>
</evidence>
<organism evidence="6 7">
    <name type="scientific">Stenotrophobium rhamnosiphilum</name>
    <dbReference type="NCBI Taxonomy" id="2029166"/>
    <lineage>
        <taxon>Bacteria</taxon>
        <taxon>Pseudomonadati</taxon>
        <taxon>Pseudomonadota</taxon>
        <taxon>Gammaproteobacteria</taxon>
        <taxon>Nevskiales</taxon>
        <taxon>Nevskiaceae</taxon>
        <taxon>Stenotrophobium</taxon>
    </lineage>
</organism>
<dbReference type="EMBL" id="QANS01000006">
    <property type="protein sequence ID" value="PTU30262.1"/>
    <property type="molecule type" value="Genomic_DNA"/>
</dbReference>
<keyword evidence="3 5" id="KW-1133">Transmembrane helix</keyword>
<feature type="transmembrane region" description="Helical" evidence="5">
    <location>
        <begin position="111"/>
        <end position="129"/>
    </location>
</feature>
<evidence type="ECO:0000313" key="7">
    <source>
        <dbReference type="Proteomes" id="UP000244248"/>
    </source>
</evidence>
<evidence type="ECO:0000256" key="3">
    <source>
        <dbReference type="ARBA" id="ARBA00022989"/>
    </source>
</evidence>
<evidence type="ECO:0000256" key="5">
    <source>
        <dbReference type="SAM" id="Phobius"/>
    </source>
</evidence>
<keyword evidence="4 5" id="KW-0472">Membrane</keyword>